<evidence type="ECO:0000313" key="2">
    <source>
        <dbReference type="Proteomes" id="UP000004454"/>
    </source>
</evidence>
<organism evidence="1 2">
    <name type="scientific">Escherichia coli 97.0246</name>
    <dbReference type="NCBI Taxonomy" id="869670"/>
    <lineage>
        <taxon>Bacteria</taxon>
        <taxon>Pseudomonadati</taxon>
        <taxon>Pseudomonadota</taxon>
        <taxon>Gammaproteobacteria</taxon>
        <taxon>Enterobacterales</taxon>
        <taxon>Enterobacteriaceae</taxon>
        <taxon>Escherichia</taxon>
    </lineage>
</organism>
<dbReference type="Proteomes" id="UP000004454">
    <property type="component" value="Unassembled WGS sequence"/>
</dbReference>
<protein>
    <submittedName>
        <fullName evidence="1">Uncharacterized protein</fullName>
    </submittedName>
</protein>
<reference evidence="1 2" key="1">
    <citation type="submission" date="2011-12" db="EMBL/GenBank/DDBJ databases">
        <authorList>
            <person name="Brinkac L."/>
            <person name="Radune D."/>
            <person name="Sanka R."/>
            <person name="Selengut J."/>
            <person name="DebRoy C."/>
            <person name="Feng P."/>
            <person name="Fratamico P.M."/>
            <person name="Kapur V."/>
            <person name="Kariyawasam S."/>
            <person name="Losada L."/>
            <person name="Nierman W.C."/>
            <person name="Nelson K."/>
        </authorList>
    </citation>
    <scope>NUCLEOTIDE SEQUENCE [LARGE SCALE GENOMIC DNA]</scope>
    <source>
        <strain evidence="1 2">97.0246</strain>
    </source>
</reference>
<name>A0A8E0KVM1_ECOLX</name>
<accession>A0A8E0KVM1</accession>
<proteinExistence type="predicted"/>
<sequence length="73" mass="8593">MNQRKKWKVAFCYRLTDRQNKNHIANKGLSQLFQTKAHLFFPISGIDSPQRSQNLVNYHPIFCPNVGYCSFFV</sequence>
<evidence type="ECO:0000313" key="1">
    <source>
        <dbReference type="EMBL" id="EIG93590.1"/>
    </source>
</evidence>
<dbReference type="EMBL" id="AEZJ02000017">
    <property type="protein sequence ID" value="EIG93590.1"/>
    <property type="molecule type" value="Genomic_DNA"/>
</dbReference>
<dbReference type="AlphaFoldDB" id="A0A8E0KVM1"/>
<gene>
    <name evidence="1" type="ORF">EC970246_3145</name>
</gene>
<comment type="caution">
    <text evidence="1">The sequence shown here is derived from an EMBL/GenBank/DDBJ whole genome shotgun (WGS) entry which is preliminary data.</text>
</comment>